<keyword evidence="3 8" id="KW-0732">Signal</keyword>
<evidence type="ECO:0000256" key="3">
    <source>
        <dbReference type="ARBA" id="ARBA00022729"/>
    </source>
</evidence>
<dbReference type="AlphaFoldDB" id="A0A5C5ZP78"/>
<feature type="domain" description="PpiC" evidence="9">
    <location>
        <begin position="430"/>
        <end position="523"/>
    </location>
</feature>
<accession>A0A5C5ZP78</accession>
<feature type="region of interest" description="Disordered" evidence="7">
    <location>
        <begin position="569"/>
        <end position="598"/>
    </location>
</feature>
<dbReference type="SUPFAM" id="SSF54534">
    <property type="entry name" value="FKBP-like"/>
    <property type="match status" value="2"/>
</dbReference>
<dbReference type="Gene3D" id="1.10.4030.10">
    <property type="entry name" value="Porin chaperone SurA, peptide-binding domain"/>
    <property type="match status" value="1"/>
</dbReference>
<evidence type="ECO:0000256" key="7">
    <source>
        <dbReference type="SAM" id="MobiDB-lite"/>
    </source>
</evidence>
<evidence type="ECO:0000259" key="9">
    <source>
        <dbReference type="PROSITE" id="PS50198"/>
    </source>
</evidence>
<name>A0A5C5ZP78_9BACT</name>
<protein>
    <recommendedName>
        <fullName evidence="2">peptidylprolyl isomerase</fullName>
        <ecNumber evidence="2">5.2.1.8</ecNumber>
    </recommendedName>
</protein>
<evidence type="ECO:0000256" key="6">
    <source>
        <dbReference type="PROSITE-ProRule" id="PRU00278"/>
    </source>
</evidence>
<dbReference type="RefSeq" id="WP_146399741.1">
    <property type="nucleotide sequence ID" value="NZ_SJPQ01000002.1"/>
</dbReference>
<keyword evidence="4 6" id="KW-0697">Rotamase</keyword>
<evidence type="ECO:0000256" key="2">
    <source>
        <dbReference type="ARBA" id="ARBA00013194"/>
    </source>
</evidence>
<keyword evidence="11" id="KW-1185">Reference proteome</keyword>
<evidence type="ECO:0000256" key="4">
    <source>
        <dbReference type="ARBA" id="ARBA00023110"/>
    </source>
</evidence>
<organism evidence="10 11">
    <name type="scientific">Pseudobythopirellula maris</name>
    <dbReference type="NCBI Taxonomy" id="2527991"/>
    <lineage>
        <taxon>Bacteria</taxon>
        <taxon>Pseudomonadati</taxon>
        <taxon>Planctomycetota</taxon>
        <taxon>Planctomycetia</taxon>
        <taxon>Pirellulales</taxon>
        <taxon>Lacipirellulaceae</taxon>
        <taxon>Pseudobythopirellula</taxon>
    </lineage>
</organism>
<dbReference type="InterPro" id="IPR027304">
    <property type="entry name" value="Trigger_fact/SurA_dom_sf"/>
</dbReference>
<dbReference type="GO" id="GO:0003755">
    <property type="term" value="F:peptidyl-prolyl cis-trans isomerase activity"/>
    <property type="evidence" value="ECO:0007669"/>
    <property type="project" value="UniProtKB-KW"/>
</dbReference>
<dbReference type="InterPro" id="IPR050245">
    <property type="entry name" value="PrsA_foldase"/>
</dbReference>
<dbReference type="OrthoDB" id="275776at2"/>
<evidence type="ECO:0000313" key="11">
    <source>
        <dbReference type="Proteomes" id="UP000315440"/>
    </source>
</evidence>
<gene>
    <name evidence="10" type="primary">prsA</name>
    <name evidence="10" type="ORF">Mal64_20550</name>
</gene>
<dbReference type="PANTHER" id="PTHR47245">
    <property type="entry name" value="PEPTIDYLPROLYL ISOMERASE"/>
    <property type="match status" value="1"/>
</dbReference>
<evidence type="ECO:0000313" key="10">
    <source>
        <dbReference type="EMBL" id="TWT88571.1"/>
    </source>
</evidence>
<reference evidence="10 11" key="1">
    <citation type="submission" date="2019-02" db="EMBL/GenBank/DDBJ databases">
        <title>Deep-cultivation of Planctomycetes and their phenomic and genomic characterization uncovers novel biology.</title>
        <authorList>
            <person name="Wiegand S."/>
            <person name="Jogler M."/>
            <person name="Boedeker C."/>
            <person name="Pinto D."/>
            <person name="Vollmers J."/>
            <person name="Rivas-Marin E."/>
            <person name="Kohn T."/>
            <person name="Peeters S.H."/>
            <person name="Heuer A."/>
            <person name="Rast P."/>
            <person name="Oberbeckmann S."/>
            <person name="Bunk B."/>
            <person name="Jeske O."/>
            <person name="Meyerdierks A."/>
            <person name="Storesund J.E."/>
            <person name="Kallscheuer N."/>
            <person name="Luecker S."/>
            <person name="Lage O.M."/>
            <person name="Pohl T."/>
            <person name="Merkel B.J."/>
            <person name="Hornburger P."/>
            <person name="Mueller R.-W."/>
            <person name="Bruemmer F."/>
            <person name="Labrenz M."/>
            <person name="Spormann A.M."/>
            <person name="Op Den Camp H."/>
            <person name="Overmann J."/>
            <person name="Amann R."/>
            <person name="Jetten M.S.M."/>
            <person name="Mascher T."/>
            <person name="Medema M.H."/>
            <person name="Devos D.P."/>
            <person name="Kaster A.-K."/>
            <person name="Ovreas L."/>
            <person name="Rohde M."/>
            <person name="Galperin M.Y."/>
            <person name="Jogler C."/>
        </authorList>
    </citation>
    <scope>NUCLEOTIDE SEQUENCE [LARGE SCALE GENOMIC DNA]</scope>
    <source>
        <strain evidence="10 11">Mal64</strain>
    </source>
</reference>
<evidence type="ECO:0000256" key="8">
    <source>
        <dbReference type="SAM" id="SignalP"/>
    </source>
</evidence>
<dbReference type="Proteomes" id="UP000315440">
    <property type="component" value="Unassembled WGS sequence"/>
</dbReference>
<sequence length="598" mass="66038" precursor="true">MARPSLLAAAMSTALLIAPALSLAADVPAPQHDVMAIVNGQDISRPTLVEACVERHGESVLESLVNKRLIEHHCRKRGLTVTDAEIEAEVDRMAARFKLGREQWLELLQNERNVSANEYKRDILWPTLALRKLAADDLQATPEEISKAYEARFGASIRTRLIVVSDAAKAEQLRREVVARPDDFTRLAMQHSEDVNSASIGGLIQPIRRHTGDPAIERAAFAMQPGQISPVVSVGAQHAILKCEGRVPPRDVPLADVQDELAERIKEEKLRGVANNLFATLQGSATIKNVYNDPQLRQMMPGVVATVNGDQVTMKELGSECLMRHGEQVLEIEISQMLLRQQLKRSGAEVTQKELNAEMAHAARLAGVVDAAGKPDLQKWAEVATEEQGVSYEMYLRDSVWPSAALKALTKNRVEVTQEDLAKGFDANYGERVRCRAIVMGSMRQAQEVWDKARQNPSMDYFGDLAAEYSIEPTSGSLRGEVPPIRKNGGQPQLEEVAFRLSEGELSGITQVADKYVILKCEGRTEPIEVRQDEVREILASDIYEKKLRLAMAEEFDRIRAGSRIDNYLAGTSHAPPATKQAAKPRVDGAVRQTSGSR</sequence>
<dbReference type="PROSITE" id="PS50198">
    <property type="entry name" value="PPIC_PPIASE_2"/>
    <property type="match status" value="2"/>
</dbReference>
<dbReference type="Pfam" id="PF00639">
    <property type="entry name" value="Rotamase"/>
    <property type="match status" value="2"/>
</dbReference>
<feature type="chain" id="PRO_5022834676" description="peptidylprolyl isomerase" evidence="8">
    <location>
        <begin position="25"/>
        <end position="598"/>
    </location>
</feature>
<keyword evidence="5 6" id="KW-0413">Isomerase</keyword>
<dbReference type="EC" id="5.2.1.8" evidence="2"/>
<proteinExistence type="predicted"/>
<feature type="signal peptide" evidence="8">
    <location>
        <begin position="1"/>
        <end position="24"/>
    </location>
</feature>
<dbReference type="Gene3D" id="3.10.50.40">
    <property type="match status" value="2"/>
</dbReference>
<comment type="catalytic activity">
    <reaction evidence="1">
        <text>[protein]-peptidylproline (omega=180) = [protein]-peptidylproline (omega=0)</text>
        <dbReference type="Rhea" id="RHEA:16237"/>
        <dbReference type="Rhea" id="RHEA-COMP:10747"/>
        <dbReference type="Rhea" id="RHEA-COMP:10748"/>
        <dbReference type="ChEBI" id="CHEBI:83833"/>
        <dbReference type="ChEBI" id="CHEBI:83834"/>
        <dbReference type="EC" id="5.2.1.8"/>
    </reaction>
</comment>
<dbReference type="EMBL" id="SJPQ01000002">
    <property type="protein sequence ID" value="TWT88571.1"/>
    <property type="molecule type" value="Genomic_DNA"/>
</dbReference>
<dbReference type="InterPro" id="IPR000297">
    <property type="entry name" value="PPIase_PpiC"/>
</dbReference>
<feature type="domain" description="PpiC" evidence="9">
    <location>
        <begin position="154"/>
        <end position="245"/>
    </location>
</feature>
<dbReference type="PANTHER" id="PTHR47245:SF1">
    <property type="entry name" value="FOLDASE PROTEIN PRSA"/>
    <property type="match status" value="1"/>
</dbReference>
<comment type="caution">
    <text evidence="10">The sequence shown here is derived from an EMBL/GenBank/DDBJ whole genome shotgun (WGS) entry which is preliminary data.</text>
</comment>
<dbReference type="InterPro" id="IPR046357">
    <property type="entry name" value="PPIase_dom_sf"/>
</dbReference>
<evidence type="ECO:0000256" key="1">
    <source>
        <dbReference type="ARBA" id="ARBA00000971"/>
    </source>
</evidence>
<dbReference type="SUPFAM" id="SSF109998">
    <property type="entry name" value="Triger factor/SurA peptide-binding domain-like"/>
    <property type="match status" value="2"/>
</dbReference>
<evidence type="ECO:0000256" key="5">
    <source>
        <dbReference type="ARBA" id="ARBA00023235"/>
    </source>
</evidence>